<dbReference type="InterPro" id="IPR007211">
    <property type="entry name" value="DUF378"/>
</dbReference>
<reference evidence="2 3" key="1">
    <citation type="journal article" date="2016" name="Nat. Commun.">
        <title>Thousands of microbial genomes shed light on interconnected biogeochemical processes in an aquifer system.</title>
        <authorList>
            <person name="Anantharaman K."/>
            <person name="Brown C.T."/>
            <person name="Hug L.A."/>
            <person name="Sharon I."/>
            <person name="Castelle C.J."/>
            <person name="Probst A.J."/>
            <person name="Thomas B.C."/>
            <person name="Singh A."/>
            <person name="Wilkins M.J."/>
            <person name="Karaoz U."/>
            <person name="Brodie E.L."/>
            <person name="Williams K.H."/>
            <person name="Hubbard S.S."/>
            <person name="Banfield J.F."/>
        </authorList>
    </citation>
    <scope>NUCLEOTIDE SEQUENCE [LARGE SCALE GENOMIC DNA]</scope>
</reference>
<evidence type="ECO:0000313" key="3">
    <source>
        <dbReference type="Proteomes" id="UP000176527"/>
    </source>
</evidence>
<dbReference type="Proteomes" id="UP000176527">
    <property type="component" value="Unassembled WGS sequence"/>
</dbReference>
<keyword evidence="1" id="KW-0472">Membrane</keyword>
<dbReference type="PANTHER" id="PTHR37304:SF1">
    <property type="entry name" value="MEMBRANE PROTEIN"/>
    <property type="match status" value="1"/>
</dbReference>
<proteinExistence type="predicted"/>
<dbReference type="Pfam" id="PF04070">
    <property type="entry name" value="DUF378"/>
    <property type="match status" value="1"/>
</dbReference>
<keyword evidence="1" id="KW-1133">Transmembrane helix</keyword>
<accession>A0A1F5KD65</accession>
<protein>
    <recommendedName>
        <fullName evidence="4">DUF378 domain-containing protein</fullName>
    </recommendedName>
</protein>
<dbReference type="AlphaFoldDB" id="A0A1F5KD65"/>
<keyword evidence="1" id="KW-0812">Transmembrane</keyword>
<evidence type="ECO:0000256" key="1">
    <source>
        <dbReference type="SAM" id="Phobius"/>
    </source>
</evidence>
<sequence length="61" mass="6530">MSTLDTVAMILVVVGAINWGLVGLLNLNIVEMILGMALAKIVYIVVGVAGVLVLWGWYSKK</sequence>
<feature type="transmembrane region" description="Helical" evidence="1">
    <location>
        <begin position="6"/>
        <end position="25"/>
    </location>
</feature>
<evidence type="ECO:0000313" key="2">
    <source>
        <dbReference type="EMBL" id="OGE38887.1"/>
    </source>
</evidence>
<comment type="caution">
    <text evidence="2">The sequence shown here is derived from an EMBL/GenBank/DDBJ whole genome shotgun (WGS) entry which is preliminary data.</text>
</comment>
<name>A0A1F5KD65_9BACT</name>
<organism evidence="2 3">
    <name type="scientific">Candidatus Daviesbacteria bacterium RIFCSPHIGHO2_12_FULL_37_11</name>
    <dbReference type="NCBI Taxonomy" id="1797777"/>
    <lineage>
        <taxon>Bacteria</taxon>
        <taxon>Candidatus Daviesiibacteriota</taxon>
    </lineage>
</organism>
<gene>
    <name evidence="2" type="ORF">A3F00_01350</name>
</gene>
<dbReference type="EMBL" id="MFDE01000010">
    <property type="protein sequence ID" value="OGE38887.1"/>
    <property type="molecule type" value="Genomic_DNA"/>
</dbReference>
<dbReference type="PANTHER" id="PTHR37304">
    <property type="entry name" value="MEMBRANE PROTEIN-RELATED"/>
    <property type="match status" value="1"/>
</dbReference>
<feature type="transmembrane region" description="Helical" evidence="1">
    <location>
        <begin position="37"/>
        <end position="58"/>
    </location>
</feature>
<evidence type="ECO:0008006" key="4">
    <source>
        <dbReference type="Google" id="ProtNLM"/>
    </source>
</evidence>